<dbReference type="Gene3D" id="3.40.50.300">
    <property type="entry name" value="P-loop containing nucleotide triphosphate hydrolases"/>
    <property type="match status" value="1"/>
</dbReference>
<dbReference type="GO" id="GO:1990275">
    <property type="term" value="F:preribosome binding"/>
    <property type="evidence" value="ECO:0007669"/>
    <property type="project" value="TreeGrafter"/>
</dbReference>
<feature type="domain" description="ATPase AAA-type core" evidence="3">
    <location>
        <begin position="5"/>
        <end position="75"/>
    </location>
</feature>
<keyword evidence="4" id="KW-0482">Metalloprotease</keyword>
<dbReference type="GO" id="GO:0006508">
    <property type="term" value="P:proteolysis"/>
    <property type="evidence" value="ECO:0007669"/>
    <property type="project" value="UniProtKB-KW"/>
</dbReference>
<dbReference type="GO" id="GO:0005524">
    <property type="term" value="F:ATP binding"/>
    <property type="evidence" value="ECO:0007669"/>
    <property type="project" value="UniProtKB-KW"/>
</dbReference>
<dbReference type="Gene3D" id="1.10.8.60">
    <property type="match status" value="1"/>
</dbReference>
<evidence type="ECO:0000256" key="1">
    <source>
        <dbReference type="ARBA" id="ARBA00022741"/>
    </source>
</evidence>
<keyword evidence="4" id="KW-0378">Hydrolase</keyword>
<evidence type="ECO:0000256" key="2">
    <source>
        <dbReference type="ARBA" id="ARBA00022840"/>
    </source>
</evidence>
<keyword evidence="1" id="KW-0547">Nucleotide-binding</keyword>
<evidence type="ECO:0000313" key="4">
    <source>
        <dbReference type="EMBL" id="KFB72432.1"/>
    </source>
</evidence>
<keyword evidence="4" id="KW-0645">Protease</keyword>
<dbReference type="EC" id="3.4.24.-" evidence="4"/>
<dbReference type="SUPFAM" id="SSF52540">
    <property type="entry name" value="P-loop containing nucleoside triphosphate hydrolases"/>
    <property type="match status" value="1"/>
</dbReference>
<dbReference type="GO" id="GO:0042254">
    <property type="term" value="P:ribosome biogenesis"/>
    <property type="evidence" value="ECO:0007669"/>
    <property type="project" value="TreeGrafter"/>
</dbReference>
<dbReference type="Pfam" id="PF00004">
    <property type="entry name" value="AAA"/>
    <property type="match status" value="1"/>
</dbReference>
<evidence type="ECO:0000259" key="3">
    <source>
        <dbReference type="Pfam" id="PF00004"/>
    </source>
</evidence>
<accession>A0A080LUY7</accession>
<dbReference type="GO" id="GO:0008237">
    <property type="term" value="F:metallopeptidase activity"/>
    <property type="evidence" value="ECO:0007669"/>
    <property type="project" value="UniProtKB-KW"/>
</dbReference>
<dbReference type="Proteomes" id="UP000020077">
    <property type="component" value="Unassembled WGS sequence"/>
</dbReference>
<keyword evidence="2" id="KW-0067">ATP-binding</keyword>
<reference evidence="4 5" key="1">
    <citation type="submission" date="2014-02" db="EMBL/GenBank/DDBJ databases">
        <title>Expanding our view of genomic diversity in Candidatus Accumulibacter clades.</title>
        <authorList>
            <person name="Skennerton C.T."/>
            <person name="Barr J.J."/>
            <person name="Slater F.R."/>
            <person name="Bond P.L."/>
            <person name="Tyson G.W."/>
        </authorList>
    </citation>
    <scope>NUCLEOTIDE SEQUENCE [LARGE SCALE GENOMIC DNA]</scope>
    <source>
        <strain evidence="5">BA-91</strain>
    </source>
</reference>
<comment type="caution">
    <text evidence="4">The sequence shown here is derived from an EMBL/GenBank/DDBJ whole genome shotgun (WGS) entry which is preliminary data.</text>
</comment>
<dbReference type="InterPro" id="IPR003959">
    <property type="entry name" value="ATPase_AAA_core"/>
</dbReference>
<sequence>MGPIALLIDEGDRSFGRQGDDTDGGTSSRVIARLKEFMSDPENRGQVLFILLTNRPDKLDTDIKRPGRLDRKIPFFYAETAAERAAVVRAVFERYRVSVDFPEEHLLAACEGLDGYSNADLEALALLAAEFAERAKRADSPLPLPARAGAAATPAVSREVFALAIDDFMPPQETTMVRYMEMLAVAETSRRSLLPQRFRSLSAREVQERLAELRREILS</sequence>
<protein>
    <submittedName>
        <fullName evidence="4">ATP-dependent zinc metalloprotease FtsH</fullName>
        <ecNumber evidence="4">3.4.24.-</ecNumber>
    </submittedName>
</protein>
<dbReference type="EMBL" id="JDVG02000389">
    <property type="protein sequence ID" value="KFB72432.1"/>
    <property type="molecule type" value="Genomic_DNA"/>
</dbReference>
<organism evidence="4 5">
    <name type="scientific">Candidatus Accumulibacter phosphatis</name>
    <dbReference type="NCBI Taxonomy" id="327160"/>
    <lineage>
        <taxon>Bacteria</taxon>
        <taxon>Pseudomonadati</taxon>
        <taxon>Pseudomonadota</taxon>
        <taxon>Betaproteobacteria</taxon>
        <taxon>Candidatus Accumulibacter</taxon>
    </lineage>
</organism>
<name>A0A080LUY7_9PROT</name>
<proteinExistence type="predicted"/>
<dbReference type="InterPro" id="IPR027417">
    <property type="entry name" value="P-loop_NTPase"/>
</dbReference>
<dbReference type="GO" id="GO:0003723">
    <property type="term" value="F:RNA binding"/>
    <property type="evidence" value="ECO:0007669"/>
    <property type="project" value="TreeGrafter"/>
</dbReference>
<dbReference type="InterPro" id="IPR050168">
    <property type="entry name" value="AAA_ATPase_domain"/>
</dbReference>
<dbReference type="AlphaFoldDB" id="A0A080LUY7"/>
<dbReference type="PANTHER" id="PTHR23077:SF171">
    <property type="entry name" value="NUCLEAR VALOSIN-CONTAINING PROTEIN-LIKE"/>
    <property type="match status" value="1"/>
</dbReference>
<dbReference type="PANTHER" id="PTHR23077">
    <property type="entry name" value="AAA-FAMILY ATPASE"/>
    <property type="match status" value="1"/>
</dbReference>
<evidence type="ECO:0000313" key="5">
    <source>
        <dbReference type="Proteomes" id="UP000020077"/>
    </source>
</evidence>
<gene>
    <name evidence="4" type="primary">ftsH_3</name>
    <name evidence="4" type="ORF">AW09_002386</name>
</gene>
<dbReference type="GO" id="GO:0016887">
    <property type="term" value="F:ATP hydrolysis activity"/>
    <property type="evidence" value="ECO:0007669"/>
    <property type="project" value="InterPro"/>
</dbReference>